<evidence type="ECO:0000313" key="6">
    <source>
        <dbReference type="Proteomes" id="UP000660862"/>
    </source>
</evidence>
<gene>
    <name evidence="5" type="primary">cpsY</name>
    <name evidence="5" type="ORF">GCM10007415_05510</name>
</gene>
<feature type="domain" description="Stealth protein CR2 conserved region 2" evidence="4">
    <location>
        <begin position="39"/>
        <end position="139"/>
    </location>
</feature>
<keyword evidence="3" id="KW-0270">Exopolysaccharide synthesis</keyword>
<name>A0A917HES6_9SPHI</name>
<dbReference type="EMBL" id="BMER01000001">
    <property type="protein sequence ID" value="GGG76584.1"/>
    <property type="molecule type" value="Genomic_DNA"/>
</dbReference>
<accession>A0A917HES6</accession>
<dbReference type="GO" id="GO:0000271">
    <property type="term" value="P:polysaccharide biosynthetic process"/>
    <property type="evidence" value="ECO:0007669"/>
    <property type="project" value="UniProtKB-KW"/>
</dbReference>
<dbReference type="PANTHER" id="PTHR24045">
    <property type="match status" value="1"/>
</dbReference>
<sequence length="330" mass="39497">MDIDFVVTWVDMNDPKWQMDFAAYSGKIDNKKNEVTEARFRDHGLLKYWFRGVDKFAPWVRNIHFVTCGQQPEWLDTSHPKLRMVNHEDYIPKQFLPCFNSSLIEIYLHRIPELAEHFVYFNDDFFIINDLPQARFFTDGVPNDIAAFRMNMGLSLWSKCLKNNIAIINRRFDKKEVMARDHDKWFHESYGKRSRLTRLLKSYDKFITLRTPHNAQPYTKTTFEEVWAYAGKELTEMSAHRFRSPKDYTQELFRTWQICRSNFEPYNTYQDTKMFPLVFRAPKAIKAIREQSYKLVCVNDSEHIVNYDKTMQAVSDAFNHILPEKSTFER</sequence>
<dbReference type="GO" id="GO:0016772">
    <property type="term" value="F:transferase activity, transferring phosphorus-containing groups"/>
    <property type="evidence" value="ECO:0007669"/>
    <property type="project" value="InterPro"/>
</dbReference>
<dbReference type="RefSeq" id="WP_188504399.1">
    <property type="nucleotide sequence ID" value="NZ_BMER01000001.1"/>
</dbReference>
<protein>
    <submittedName>
        <fullName evidence="5">Glycosyl transferase</fullName>
    </submittedName>
</protein>
<dbReference type="Proteomes" id="UP000660862">
    <property type="component" value="Unassembled WGS sequence"/>
</dbReference>
<evidence type="ECO:0000259" key="4">
    <source>
        <dbReference type="Pfam" id="PF11380"/>
    </source>
</evidence>
<comment type="caution">
    <text evidence="5">The sequence shown here is derived from an EMBL/GenBank/DDBJ whole genome shotgun (WGS) entry which is preliminary data.</text>
</comment>
<organism evidence="5 6">
    <name type="scientific">Parapedobacter pyrenivorans</name>
    <dbReference type="NCBI Taxonomy" id="1305674"/>
    <lineage>
        <taxon>Bacteria</taxon>
        <taxon>Pseudomonadati</taxon>
        <taxon>Bacteroidota</taxon>
        <taxon>Sphingobacteriia</taxon>
        <taxon>Sphingobacteriales</taxon>
        <taxon>Sphingobacteriaceae</taxon>
        <taxon>Parapedobacter</taxon>
    </lineage>
</organism>
<dbReference type="PANTHER" id="PTHR24045:SF0">
    <property type="entry name" value="N-ACETYLGLUCOSAMINE-1-PHOSPHOTRANSFERASE SUBUNITS ALPHA_BETA"/>
    <property type="match status" value="1"/>
</dbReference>
<dbReference type="Pfam" id="PF11380">
    <property type="entry name" value="Stealth_CR2"/>
    <property type="match status" value="1"/>
</dbReference>
<keyword evidence="6" id="KW-1185">Reference proteome</keyword>
<dbReference type="InterPro" id="IPR021520">
    <property type="entry name" value="Stealth_CR2"/>
</dbReference>
<evidence type="ECO:0000256" key="2">
    <source>
        <dbReference type="ARBA" id="ARBA00022679"/>
    </source>
</evidence>
<comment type="similarity">
    <text evidence="1">Belongs to the stealth family.</text>
</comment>
<evidence type="ECO:0000256" key="1">
    <source>
        <dbReference type="ARBA" id="ARBA00007583"/>
    </source>
</evidence>
<evidence type="ECO:0000313" key="5">
    <source>
        <dbReference type="EMBL" id="GGG76584.1"/>
    </source>
</evidence>
<evidence type="ECO:0000256" key="3">
    <source>
        <dbReference type="ARBA" id="ARBA00023169"/>
    </source>
</evidence>
<reference evidence="5" key="1">
    <citation type="journal article" date="2014" name="Int. J. Syst. Evol. Microbiol.">
        <title>Complete genome sequence of Corynebacterium casei LMG S-19264T (=DSM 44701T), isolated from a smear-ripened cheese.</title>
        <authorList>
            <consortium name="US DOE Joint Genome Institute (JGI-PGF)"/>
            <person name="Walter F."/>
            <person name="Albersmeier A."/>
            <person name="Kalinowski J."/>
            <person name="Ruckert C."/>
        </authorList>
    </citation>
    <scope>NUCLEOTIDE SEQUENCE</scope>
    <source>
        <strain evidence="5">CGMCC 1.12195</strain>
    </source>
</reference>
<dbReference type="AlphaFoldDB" id="A0A917HES6"/>
<reference evidence="5" key="2">
    <citation type="submission" date="2020-09" db="EMBL/GenBank/DDBJ databases">
        <authorList>
            <person name="Sun Q."/>
            <person name="Zhou Y."/>
        </authorList>
    </citation>
    <scope>NUCLEOTIDE SEQUENCE</scope>
    <source>
        <strain evidence="5">CGMCC 1.12195</strain>
    </source>
</reference>
<keyword evidence="2 5" id="KW-0808">Transferase</keyword>
<dbReference type="InterPro" id="IPR047141">
    <property type="entry name" value="Stealth"/>
</dbReference>
<proteinExistence type="inferred from homology"/>